<dbReference type="Gene3D" id="3.40.50.11350">
    <property type="match status" value="1"/>
</dbReference>
<protein>
    <submittedName>
        <fullName evidence="3">Alpha-1,2-fucosyltransferase</fullName>
    </submittedName>
</protein>
<dbReference type="Pfam" id="PF01531">
    <property type="entry name" value="Glyco_transf_11"/>
    <property type="match status" value="1"/>
</dbReference>
<sequence>MIIIKVMGGLGNQLQQYALYEKFRFLGKEAKLDISWFEDAAQQEVLAKRSLELCQFDNLQFETASREECEALLGKGALSGGGGPSGLAGFLGRVKRKLNPASDKHFYETDMYHPEIFSFTDRYLEGHWACEKYYHDILPLLREKIRFPESGNPQNIHTAERMERENSVSVHIRRGDYLDPENAGMFGGICTDAYYETAMNQVREQLPDAHFYMFSDDPDYLKEHFQGAEYTIVDWNHGADSFFDCWLMSHCHANICANSTFSFWGARLNGRKDRIAVRPAKHKNSQEIDPVQMHELWKGWVLVDETGKVL</sequence>
<dbReference type="GO" id="GO:0008107">
    <property type="term" value="F:galactoside 2-alpha-L-fucosyltransferase activity"/>
    <property type="evidence" value="ECO:0007669"/>
    <property type="project" value="InterPro"/>
</dbReference>
<accession>A0A9D2QLC0</accession>
<proteinExistence type="predicted"/>
<keyword evidence="1" id="KW-0328">Glycosyltransferase</keyword>
<reference evidence="3" key="2">
    <citation type="submission" date="2021-04" db="EMBL/GenBank/DDBJ databases">
        <authorList>
            <person name="Gilroy R."/>
        </authorList>
    </citation>
    <scope>NUCLEOTIDE SEQUENCE</scope>
    <source>
        <strain evidence="3">ChiBcec1-1630</strain>
    </source>
</reference>
<gene>
    <name evidence="3" type="ORF">H9926_10885</name>
</gene>
<dbReference type="InterPro" id="IPR002516">
    <property type="entry name" value="Glyco_trans_11"/>
</dbReference>
<comment type="caution">
    <text evidence="3">The sequence shown here is derived from an EMBL/GenBank/DDBJ whole genome shotgun (WGS) entry which is preliminary data.</text>
</comment>
<organism evidence="3 4">
    <name type="scientific">Candidatus Eisenbergiella intestinigallinarum</name>
    <dbReference type="NCBI Taxonomy" id="2838549"/>
    <lineage>
        <taxon>Bacteria</taxon>
        <taxon>Bacillati</taxon>
        <taxon>Bacillota</taxon>
        <taxon>Clostridia</taxon>
        <taxon>Lachnospirales</taxon>
        <taxon>Lachnospiraceae</taxon>
        <taxon>Eisenbergiella</taxon>
    </lineage>
</organism>
<dbReference type="AlphaFoldDB" id="A0A9D2QLC0"/>
<dbReference type="GO" id="GO:0005975">
    <property type="term" value="P:carbohydrate metabolic process"/>
    <property type="evidence" value="ECO:0007669"/>
    <property type="project" value="InterPro"/>
</dbReference>
<dbReference type="PANTHER" id="PTHR11927:SF9">
    <property type="entry name" value="L-FUCOSYLTRANSFERASE"/>
    <property type="match status" value="1"/>
</dbReference>
<dbReference type="EMBL" id="DWVS01000279">
    <property type="protein sequence ID" value="HJC88506.1"/>
    <property type="molecule type" value="Genomic_DNA"/>
</dbReference>
<dbReference type="CDD" id="cd11301">
    <property type="entry name" value="Fut1_Fut2_like"/>
    <property type="match status" value="1"/>
</dbReference>
<dbReference type="Proteomes" id="UP000823922">
    <property type="component" value="Unassembled WGS sequence"/>
</dbReference>
<evidence type="ECO:0000313" key="3">
    <source>
        <dbReference type="EMBL" id="HJC88506.1"/>
    </source>
</evidence>
<evidence type="ECO:0000256" key="2">
    <source>
        <dbReference type="ARBA" id="ARBA00022679"/>
    </source>
</evidence>
<dbReference type="PANTHER" id="PTHR11927">
    <property type="entry name" value="GALACTOSIDE 2-L-FUCOSYLTRANSFERASE"/>
    <property type="match status" value="1"/>
</dbReference>
<name>A0A9D2QLC0_9FIRM</name>
<keyword evidence="2" id="KW-0808">Transferase</keyword>
<evidence type="ECO:0000313" key="4">
    <source>
        <dbReference type="Proteomes" id="UP000823922"/>
    </source>
</evidence>
<dbReference type="GO" id="GO:0016020">
    <property type="term" value="C:membrane"/>
    <property type="evidence" value="ECO:0007669"/>
    <property type="project" value="InterPro"/>
</dbReference>
<evidence type="ECO:0000256" key="1">
    <source>
        <dbReference type="ARBA" id="ARBA00022676"/>
    </source>
</evidence>
<reference evidence="3" key="1">
    <citation type="journal article" date="2021" name="PeerJ">
        <title>Extensive microbial diversity within the chicken gut microbiome revealed by metagenomics and culture.</title>
        <authorList>
            <person name="Gilroy R."/>
            <person name="Ravi A."/>
            <person name="Getino M."/>
            <person name="Pursley I."/>
            <person name="Horton D.L."/>
            <person name="Alikhan N.F."/>
            <person name="Baker D."/>
            <person name="Gharbi K."/>
            <person name="Hall N."/>
            <person name="Watson M."/>
            <person name="Adriaenssens E.M."/>
            <person name="Foster-Nyarko E."/>
            <person name="Jarju S."/>
            <person name="Secka A."/>
            <person name="Antonio M."/>
            <person name="Oren A."/>
            <person name="Chaudhuri R.R."/>
            <person name="La Ragione R."/>
            <person name="Hildebrand F."/>
            <person name="Pallen M.J."/>
        </authorList>
    </citation>
    <scope>NUCLEOTIDE SEQUENCE</scope>
    <source>
        <strain evidence="3">ChiBcec1-1630</strain>
    </source>
</reference>